<evidence type="ECO:0000313" key="8">
    <source>
        <dbReference type="EMBL" id="CDG69359.1"/>
    </source>
</evidence>
<evidence type="ECO:0000256" key="7">
    <source>
        <dbReference type="SAM" id="Phobius"/>
    </source>
</evidence>
<proteinExistence type="evidence at transcript level"/>
<feature type="binding site" evidence="6">
    <location>
        <position position="257"/>
    </location>
    <ligand>
        <name>Zn(2+)</name>
        <dbReference type="ChEBI" id="CHEBI:29105"/>
    </ligand>
</feature>
<name>T2MB32_HYDVU</name>
<feature type="binding site" evidence="6">
    <location>
        <position position="261"/>
    </location>
    <ligand>
        <name>Zn(2+)</name>
        <dbReference type="ChEBI" id="CHEBI:29105"/>
    </ligand>
</feature>
<dbReference type="OMA" id="CCNTRQR"/>
<dbReference type="GO" id="GO:0038023">
    <property type="term" value="F:signaling receptor activity"/>
    <property type="evidence" value="ECO:0007669"/>
    <property type="project" value="TreeGrafter"/>
</dbReference>
<keyword evidence="3 7" id="KW-0812">Transmembrane</keyword>
<feature type="transmembrane region" description="Helical" evidence="7">
    <location>
        <begin position="296"/>
        <end position="315"/>
    </location>
</feature>
<comment type="similarity">
    <text evidence="2">Belongs to the ADIPOR family.</text>
</comment>
<organism evidence="8">
    <name type="scientific">Hydra vulgaris</name>
    <name type="common">Hydra</name>
    <name type="synonym">Hydra attenuata</name>
    <dbReference type="NCBI Taxonomy" id="6087"/>
    <lineage>
        <taxon>Eukaryota</taxon>
        <taxon>Metazoa</taxon>
        <taxon>Cnidaria</taxon>
        <taxon>Hydrozoa</taxon>
        <taxon>Hydroidolina</taxon>
        <taxon>Anthoathecata</taxon>
        <taxon>Aplanulata</taxon>
        <taxon>Hydridae</taxon>
        <taxon>Hydra</taxon>
    </lineage>
</organism>
<protein>
    <submittedName>
        <fullName evidence="8">Progestin and adipoQ receptor family member 6</fullName>
    </submittedName>
</protein>
<dbReference type="GO" id="GO:0046872">
    <property type="term" value="F:metal ion binding"/>
    <property type="evidence" value="ECO:0007669"/>
    <property type="project" value="UniProtKB-KW"/>
</dbReference>
<keyword evidence="5 7" id="KW-0472">Membrane</keyword>
<dbReference type="GO" id="GO:0016020">
    <property type="term" value="C:membrane"/>
    <property type="evidence" value="ECO:0007669"/>
    <property type="project" value="UniProtKB-SubCell"/>
</dbReference>
<feature type="transmembrane region" description="Helical" evidence="7">
    <location>
        <begin position="119"/>
        <end position="140"/>
    </location>
</feature>
<evidence type="ECO:0000256" key="5">
    <source>
        <dbReference type="ARBA" id="ARBA00023136"/>
    </source>
</evidence>
<evidence type="ECO:0000256" key="4">
    <source>
        <dbReference type="ARBA" id="ARBA00022989"/>
    </source>
</evidence>
<dbReference type="AlphaFoldDB" id="T2MB32"/>
<feature type="transmembrane region" description="Helical" evidence="7">
    <location>
        <begin position="258"/>
        <end position="275"/>
    </location>
</feature>
<dbReference type="Pfam" id="PF03006">
    <property type="entry name" value="HlyIII"/>
    <property type="match status" value="1"/>
</dbReference>
<dbReference type="PANTHER" id="PTHR20855">
    <property type="entry name" value="ADIPOR/PROGESTIN RECEPTOR-RELATED"/>
    <property type="match status" value="1"/>
</dbReference>
<feature type="transmembrane region" description="Helical" evidence="7">
    <location>
        <begin position="85"/>
        <end position="107"/>
    </location>
</feature>
<feature type="binding site" evidence="6">
    <location>
        <position position="105"/>
    </location>
    <ligand>
        <name>Zn(2+)</name>
        <dbReference type="ChEBI" id="CHEBI:29105"/>
    </ligand>
</feature>
<keyword evidence="4 7" id="KW-1133">Transmembrane helix</keyword>
<accession>T2MB32</accession>
<sequence>MKSHDMNNIFCLNRDDVPSTFHDPYIEQGYRRPNLSVLDCLKSVTAFKCNESFNIISHFLATIYFVNIFISTFGGDVNILDCYTWPLVCHALGNIAFTFMSTIAHTFNSMSVKIRHRCFYLDYASISIYAVGAGQTFFYYTQPSNTKSFFFTSSMFFNTGCVSIAILATLLNCISRFKWNSMKYTIRTLTYVVAFFWNVTPYFCRLQTCVSEADCNYNSLWLFVAHAIFFILAAIANITKLPEKVFRGTFDHFGQSHNLMHIFVTIGCVLQFEFAKQEMKRSIKMDYKTLDYKQSVYYMAVSSIVCISIALFVSAEDVPVKKCD</sequence>
<feature type="transmembrane region" description="Helical" evidence="7">
    <location>
        <begin position="52"/>
        <end position="73"/>
    </location>
</feature>
<dbReference type="EMBL" id="HAAD01003127">
    <property type="protein sequence ID" value="CDG69359.1"/>
    <property type="molecule type" value="mRNA"/>
</dbReference>
<evidence type="ECO:0000256" key="1">
    <source>
        <dbReference type="ARBA" id="ARBA00004141"/>
    </source>
</evidence>
<comment type="subcellular location">
    <subcellularLocation>
        <location evidence="1">Membrane</location>
        <topology evidence="1">Multi-pass membrane protein</topology>
    </subcellularLocation>
</comment>
<reference evidence="8" key="1">
    <citation type="journal article" date="2013" name="Genome Biol. Evol.">
        <title>Punctuated emergences of genetic and phenotypic innovations in eumetazoan, bilaterian, euteleostome, and hominidae ancestors.</title>
        <authorList>
            <person name="Wenger Y."/>
            <person name="Galliot B."/>
        </authorList>
    </citation>
    <scope>NUCLEOTIDE SEQUENCE</scope>
    <source>
        <tissue evidence="8">Whole animals</tissue>
    </source>
</reference>
<keyword evidence="6" id="KW-0479">Metal-binding</keyword>
<dbReference type="KEGG" id="hmg:105844090"/>
<evidence type="ECO:0000256" key="3">
    <source>
        <dbReference type="ARBA" id="ARBA00022692"/>
    </source>
</evidence>
<dbReference type="PANTHER" id="PTHR20855:SF143">
    <property type="entry name" value="MEMBRANE PROGESTIN RECEPTOR EPSILON"/>
    <property type="match status" value="1"/>
</dbReference>
<keyword evidence="6" id="KW-0862">Zinc</keyword>
<gene>
    <name evidence="8" type="primary">PAQR6</name>
</gene>
<feature type="transmembrane region" description="Helical" evidence="7">
    <location>
        <begin position="220"/>
        <end position="238"/>
    </location>
</feature>
<dbReference type="OrthoDB" id="529367at2759"/>
<dbReference type="InterPro" id="IPR004254">
    <property type="entry name" value="AdipoR/HlyIII-related"/>
</dbReference>
<evidence type="ECO:0000256" key="2">
    <source>
        <dbReference type="ARBA" id="ARBA00007018"/>
    </source>
</evidence>
<evidence type="ECO:0000256" key="6">
    <source>
        <dbReference type="PIRSR" id="PIRSR604254-1"/>
    </source>
</evidence>
<keyword evidence="8" id="KW-0675">Receptor</keyword>
<feature type="transmembrane region" description="Helical" evidence="7">
    <location>
        <begin position="155"/>
        <end position="174"/>
    </location>
</feature>